<evidence type="ECO:0000256" key="4">
    <source>
        <dbReference type="ARBA" id="ARBA00023015"/>
    </source>
</evidence>
<name>A0A1X7L4J3_9FLAO</name>
<dbReference type="Pfam" id="PF00072">
    <property type="entry name" value="Response_reg"/>
    <property type="match status" value="1"/>
</dbReference>
<dbReference type="Proteomes" id="UP000193420">
    <property type="component" value="Unassembled WGS sequence"/>
</dbReference>
<dbReference type="FunFam" id="1.10.287.130:FF:000045">
    <property type="entry name" value="Two-component system sensor histidine kinase/response regulator"/>
    <property type="match status" value="1"/>
</dbReference>
<dbReference type="InterPro" id="IPR005467">
    <property type="entry name" value="His_kinase_dom"/>
</dbReference>
<proteinExistence type="predicted"/>
<keyword evidence="12" id="KW-0418">Kinase</keyword>
<evidence type="ECO:0000256" key="2">
    <source>
        <dbReference type="ARBA" id="ARBA00012438"/>
    </source>
</evidence>
<evidence type="ECO:0000313" key="12">
    <source>
        <dbReference type="EMBL" id="SMG48680.1"/>
    </source>
</evidence>
<dbReference type="SUPFAM" id="SSF55874">
    <property type="entry name" value="ATPase domain of HSP90 chaperone/DNA topoisomerase II/histidine kinase"/>
    <property type="match status" value="1"/>
</dbReference>
<dbReference type="GO" id="GO:0003700">
    <property type="term" value="F:DNA-binding transcription factor activity"/>
    <property type="evidence" value="ECO:0007669"/>
    <property type="project" value="InterPro"/>
</dbReference>
<dbReference type="SUPFAM" id="SSF46689">
    <property type="entry name" value="Homeodomain-like"/>
    <property type="match status" value="1"/>
</dbReference>
<dbReference type="SUPFAM" id="SSF63825">
    <property type="entry name" value="YWTD domain"/>
    <property type="match status" value="1"/>
</dbReference>
<dbReference type="InterPro" id="IPR018060">
    <property type="entry name" value="HTH_AraC"/>
</dbReference>
<keyword evidence="13" id="KW-1185">Reference proteome</keyword>
<protein>
    <recommendedName>
        <fullName evidence="2">histidine kinase</fullName>
        <ecNumber evidence="2">2.7.13.3</ecNumber>
    </recommendedName>
</protein>
<keyword evidence="6" id="KW-0804">Transcription</keyword>
<dbReference type="InterPro" id="IPR036890">
    <property type="entry name" value="HATPase_C_sf"/>
</dbReference>
<evidence type="ECO:0000259" key="9">
    <source>
        <dbReference type="PROSITE" id="PS01124"/>
    </source>
</evidence>
<dbReference type="InterPro" id="IPR036097">
    <property type="entry name" value="HisK_dim/P_sf"/>
</dbReference>
<evidence type="ECO:0000256" key="3">
    <source>
        <dbReference type="ARBA" id="ARBA00022553"/>
    </source>
</evidence>
<dbReference type="InterPro" id="IPR001789">
    <property type="entry name" value="Sig_transdc_resp-reg_receiver"/>
</dbReference>
<dbReference type="PROSITE" id="PS50110">
    <property type="entry name" value="RESPONSE_REGULATORY"/>
    <property type="match status" value="1"/>
</dbReference>
<feature type="domain" description="Histidine kinase" evidence="10">
    <location>
        <begin position="825"/>
        <end position="1038"/>
    </location>
</feature>
<evidence type="ECO:0000256" key="1">
    <source>
        <dbReference type="ARBA" id="ARBA00000085"/>
    </source>
</evidence>
<dbReference type="SMART" id="SM00388">
    <property type="entry name" value="HisKA"/>
    <property type="match status" value="1"/>
</dbReference>
<evidence type="ECO:0000313" key="13">
    <source>
        <dbReference type="Proteomes" id="UP000193420"/>
    </source>
</evidence>
<feature type="modified residue" description="4-aspartylphosphate" evidence="7">
    <location>
        <position position="1119"/>
    </location>
</feature>
<dbReference type="PANTHER" id="PTHR43547">
    <property type="entry name" value="TWO-COMPONENT HISTIDINE KINASE"/>
    <property type="match status" value="1"/>
</dbReference>
<dbReference type="PROSITE" id="PS00041">
    <property type="entry name" value="HTH_ARAC_FAMILY_1"/>
    <property type="match status" value="1"/>
</dbReference>
<dbReference type="STRING" id="188872.SAMN03080602_03786"/>
<dbReference type="InterPro" id="IPR004358">
    <property type="entry name" value="Sig_transdc_His_kin-like_C"/>
</dbReference>
<dbReference type="GO" id="GO:0000155">
    <property type="term" value="F:phosphorelay sensor kinase activity"/>
    <property type="evidence" value="ECO:0007669"/>
    <property type="project" value="InterPro"/>
</dbReference>
<dbReference type="RefSeq" id="WP_085500472.1">
    <property type="nucleotide sequence ID" value="NZ_FXAO01000009.1"/>
</dbReference>
<dbReference type="FunFam" id="2.60.40.10:FF:000791">
    <property type="entry name" value="Two-component system sensor histidine kinase/response regulator"/>
    <property type="match status" value="1"/>
</dbReference>
<dbReference type="EMBL" id="FXAO01000009">
    <property type="protein sequence ID" value="SMG48680.1"/>
    <property type="molecule type" value="Genomic_DNA"/>
</dbReference>
<evidence type="ECO:0000256" key="6">
    <source>
        <dbReference type="ARBA" id="ARBA00023163"/>
    </source>
</evidence>
<dbReference type="Pfam" id="PF07495">
    <property type="entry name" value="Y_Y_Y"/>
    <property type="match status" value="1"/>
</dbReference>
<dbReference type="InterPro" id="IPR013783">
    <property type="entry name" value="Ig-like_fold"/>
</dbReference>
<dbReference type="InterPro" id="IPR011123">
    <property type="entry name" value="Y_Y_Y"/>
</dbReference>
<keyword evidence="12" id="KW-0808">Transferase</keyword>
<feature type="domain" description="Response regulatory" evidence="11">
    <location>
        <begin position="1071"/>
        <end position="1186"/>
    </location>
</feature>
<feature type="transmembrane region" description="Helical" evidence="8">
    <location>
        <begin position="772"/>
        <end position="793"/>
    </location>
</feature>
<keyword evidence="3 7" id="KW-0597">Phosphoprotein</keyword>
<gene>
    <name evidence="12" type="ORF">SAMN03080602_03786</name>
</gene>
<dbReference type="InterPro" id="IPR003661">
    <property type="entry name" value="HisK_dim/P_dom"/>
</dbReference>
<keyword evidence="8" id="KW-0472">Membrane</keyword>
<dbReference type="PRINTS" id="PR00344">
    <property type="entry name" value="BCTRLSENSOR"/>
</dbReference>
<dbReference type="SUPFAM" id="SSF52172">
    <property type="entry name" value="CheY-like"/>
    <property type="match status" value="1"/>
</dbReference>
<dbReference type="GO" id="GO:0043565">
    <property type="term" value="F:sequence-specific DNA binding"/>
    <property type="evidence" value="ECO:0007669"/>
    <property type="project" value="InterPro"/>
</dbReference>
<feature type="domain" description="HTH araC/xylS-type" evidence="9">
    <location>
        <begin position="1218"/>
        <end position="1317"/>
    </location>
</feature>
<dbReference type="Pfam" id="PF07494">
    <property type="entry name" value="Reg_prop"/>
    <property type="match status" value="3"/>
</dbReference>
<keyword evidence="4" id="KW-0805">Transcription regulation</keyword>
<evidence type="ECO:0000259" key="10">
    <source>
        <dbReference type="PROSITE" id="PS50109"/>
    </source>
</evidence>
<dbReference type="PANTHER" id="PTHR43547:SF2">
    <property type="entry name" value="HYBRID SIGNAL TRANSDUCTION HISTIDINE KINASE C"/>
    <property type="match status" value="1"/>
</dbReference>
<dbReference type="SMART" id="SM00448">
    <property type="entry name" value="REC"/>
    <property type="match status" value="1"/>
</dbReference>
<dbReference type="CDD" id="cd17574">
    <property type="entry name" value="REC_OmpR"/>
    <property type="match status" value="1"/>
</dbReference>
<dbReference type="SMART" id="SM00387">
    <property type="entry name" value="HATPase_c"/>
    <property type="match status" value="1"/>
</dbReference>
<dbReference type="InterPro" id="IPR018062">
    <property type="entry name" value="HTH_AraC-typ_CS"/>
</dbReference>
<dbReference type="Pfam" id="PF02518">
    <property type="entry name" value="HATPase_c"/>
    <property type="match status" value="1"/>
</dbReference>
<dbReference type="InterPro" id="IPR015943">
    <property type="entry name" value="WD40/YVTN_repeat-like_dom_sf"/>
</dbReference>
<dbReference type="Pfam" id="PF00512">
    <property type="entry name" value="HisKA"/>
    <property type="match status" value="1"/>
</dbReference>
<evidence type="ECO:0000256" key="5">
    <source>
        <dbReference type="ARBA" id="ARBA00023125"/>
    </source>
</evidence>
<dbReference type="Gene3D" id="3.40.50.2300">
    <property type="match status" value="1"/>
</dbReference>
<accession>A0A1X7L4J3</accession>
<organism evidence="12 13">
    <name type="scientific">Arenibacter troitsensis</name>
    <dbReference type="NCBI Taxonomy" id="188872"/>
    <lineage>
        <taxon>Bacteria</taxon>
        <taxon>Pseudomonadati</taxon>
        <taxon>Bacteroidota</taxon>
        <taxon>Flavobacteriia</taxon>
        <taxon>Flavobacteriales</taxon>
        <taxon>Flavobacteriaceae</taxon>
        <taxon>Arenibacter</taxon>
    </lineage>
</organism>
<reference evidence="13" key="1">
    <citation type="submission" date="2017-04" db="EMBL/GenBank/DDBJ databases">
        <authorList>
            <person name="Varghese N."/>
            <person name="Submissions S."/>
        </authorList>
    </citation>
    <scope>NUCLEOTIDE SEQUENCE [LARGE SCALE GENOMIC DNA]</scope>
    <source>
        <strain evidence="13">DSM 19835</strain>
    </source>
</reference>
<evidence type="ECO:0000256" key="8">
    <source>
        <dbReference type="SAM" id="Phobius"/>
    </source>
</evidence>
<dbReference type="Pfam" id="PF12833">
    <property type="entry name" value="HTH_18"/>
    <property type="match status" value="1"/>
</dbReference>
<dbReference type="Gene3D" id="3.30.565.10">
    <property type="entry name" value="Histidine kinase-like ATPase, C-terminal domain"/>
    <property type="match status" value="1"/>
</dbReference>
<keyword evidence="8" id="KW-0812">Transmembrane</keyword>
<evidence type="ECO:0000259" key="11">
    <source>
        <dbReference type="PROSITE" id="PS50110"/>
    </source>
</evidence>
<dbReference type="InterPro" id="IPR011006">
    <property type="entry name" value="CheY-like_superfamily"/>
</dbReference>
<sequence length="1317" mass="149683">MKKSVKLLVVAVLVSCSLWSQEFYFKHYKVEDGLSHNTVLSSLQDKNGFMWFGTKNGLNRFDGYTFKLFQNNSEDVKSLHGTYIECLYEFEDVLWVGTDNGLYSYNEKQENFDLLEGTSAKQILGLMADVESNLWYIANSTLNKYNTKSGKTDSFPTDLFFNATAIIKTNDNEIIAASSNELYKYNKVSNSFISYGIKVQGDPKLPFRINRLFNLNDHVILLGTQNHGVLAYDILEGKILDMLQELKGPIYVRDFALRGKEELWVASESGIHLYNIKEKVYTNLVKDYGNPYALADNAVYALTVDDEGSVWAGTYFGGVNYYPNQYNHFKKYFPSLSENSISGNAVREIRPDNKGNLWIGTEDAGLNKFNLETGKFTNYTSKDKGGILSHYNIHGVLPIEDKVWIGTFDHGLDVLDVKQDKIVAHYNMGDRSTLRSNFIFSLYKTRTNDIIVISTSSIQSYNSQTDNFDLVGTFPEHIHYTCFFEDKSGVLWAGSYSEGLFYYDPNTGDNGNYIYNSLDAEGISNNHINGIFQDNNDTMWVTTENGLNQYDPIKKTFKKYGTKDGFPSNAFYSMLAGKDNEVWVTTSNGLVEYETVTGQKKIYSKESGLLSDQFNYNSGYKSPDGTIYFGSVNGMISFNPENFLNNTYVPPILITGLQINNQEAIVGVDDSPLQKSITFLDNLLLNANQSSFSLDFAALSYISPESTEYMYQMKGISDDWIPIKKDHRVHFTELAAGKYTLNIKSLTNNGIWSAKSKPLSIEVLPIFWKSNLAYSLYLILLAIAVFLIIRFYHLRTVSKNNQRIKELSNKKEKEVYQAKIEFFTNISHEIRTPLTLIKSPLDKLINNNNHSPDAMGHLSIMQKNTTRLLDLVNQLLDFRKTEMESISLTFVECNITELINKTCNRFSEAINDKDIDCQLNLGETEIFAYVDAEAIKKILSNLFGNAIKYAHKKVNVNLETTSETLILTVQNDGDMIPEHLSKKIFEPFFRVSGVENQNGTGIGLALAHSLTKLHNGNLEMENKNNSLNTFVLKLPIHQEREFRLYSQDRSLESDKSEVAMLNMEEDATKPNILIAEDSIDLLDFIANDLKELYNVYRATNGQEALRIIELKNIQLVVTDVMMPIMDGYDLCRNIKRNLESSHIPVIFLTSKQALNAKIVGLESGADAYLEKPFSISHLRVQIKNLIENRKNIMAYYSSSPLAHLKSIALTATDETFINKLDEVISKHISDPDLSVETLSDIMFMSRSTLYRKIKEMSNLSPNELINIARLKKAAELLKKGEYRIYEVSEMVGYNSQTSFGRNFQKQFNMTPTEYMNS</sequence>
<dbReference type="OrthoDB" id="358279at2"/>
<evidence type="ECO:0000256" key="7">
    <source>
        <dbReference type="PROSITE-ProRule" id="PRU00169"/>
    </source>
</evidence>
<dbReference type="SMART" id="SM00342">
    <property type="entry name" value="HTH_ARAC"/>
    <property type="match status" value="1"/>
</dbReference>
<keyword evidence="8" id="KW-1133">Transmembrane helix</keyword>
<dbReference type="Gene3D" id="1.10.10.60">
    <property type="entry name" value="Homeodomain-like"/>
    <property type="match status" value="1"/>
</dbReference>
<keyword evidence="5" id="KW-0238">DNA-binding</keyword>
<dbReference type="EC" id="2.7.13.3" evidence="2"/>
<dbReference type="Gene3D" id="1.10.287.130">
    <property type="match status" value="1"/>
</dbReference>
<dbReference type="CDD" id="cd00082">
    <property type="entry name" value="HisKA"/>
    <property type="match status" value="1"/>
</dbReference>
<dbReference type="InterPro" id="IPR009057">
    <property type="entry name" value="Homeodomain-like_sf"/>
</dbReference>
<dbReference type="Gene3D" id="2.130.10.10">
    <property type="entry name" value="YVTN repeat-like/Quinoprotein amine dehydrogenase"/>
    <property type="match status" value="2"/>
</dbReference>
<comment type="catalytic activity">
    <reaction evidence="1">
        <text>ATP + protein L-histidine = ADP + protein N-phospho-L-histidine.</text>
        <dbReference type="EC" id="2.7.13.3"/>
    </reaction>
</comment>
<dbReference type="InterPro" id="IPR011110">
    <property type="entry name" value="Reg_prop"/>
</dbReference>
<dbReference type="PROSITE" id="PS50109">
    <property type="entry name" value="HIS_KIN"/>
    <property type="match status" value="1"/>
</dbReference>
<dbReference type="SUPFAM" id="SSF47384">
    <property type="entry name" value="Homodimeric domain of signal transducing histidine kinase"/>
    <property type="match status" value="1"/>
</dbReference>
<dbReference type="SUPFAM" id="SSF63829">
    <property type="entry name" value="Calcium-dependent phosphotriesterase"/>
    <property type="match status" value="2"/>
</dbReference>
<dbReference type="PROSITE" id="PS01124">
    <property type="entry name" value="HTH_ARAC_FAMILY_2"/>
    <property type="match status" value="1"/>
</dbReference>
<dbReference type="InterPro" id="IPR003594">
    <property type="entry name" value="HATPase_dom"/>
</dbReference>
<dbReference type="Gene3D" id="2.60.40.10">
    <property type="entry name" value="Immunoglobulins"/>
    <property type="match status" value="1"/>
</dbReference>